<dbReference type="Proteomes" id="UP000765509">
    <property type="component" value="Unassembled WGS sequence"/>
</dbReference>
<evidence type="ECO:0000313" key="1">
    <source>
        <dbReference type="EMBL" id="MBW0492997.1"/>
    </source>
</evidence>
<proteinExistence type="predicted"/>
<protein>
    <submittedName>
        <fullName evidence="1">Uncharacterized protein</fullName>
    </submittedName>
</protein>
<gene>
    <name evidence="1" type="ORF">O181_032712</name>
</gene>
<accession>A0A9Q3CZZ7</accession>
<sequence>MNLIHFQYAEIQNVNPARGKGYTDGSSFITKIVISNKEAKINPISGAFCACVCNHYLESIYRNWKKQSLPIEGIKFRSASQDMHPLGILEADMISPNPAGSIKPKVEFVVMNN</sequence>
<name>A0A9Q3CZZ7_9BASI</name>
<reference evidence="1" key="1">
    <citation type="submission" date="2021-03" db="EMBL/GenBank/DDBJ databases">
        <title>Draft genome sequence of rust myrtle Austropuccinia psidii MF-1, a brazilian biotype.</title>
        <authorList>
            <person name="Quecine M.C."/>
            <person name="Pachon D.M.R."/>
            <person name="Bonatelli M.L."/>
            <person name="Correr F.H."/>
            <person name="Franceschini L.M."/>
            <person name="Leite T.F."/>
            <person name="Margarido G.R.A."/>
            <person name="Almeida C.A."/>
            <person name="Ferrarezi J.A."/>
            <person name="Labate C.A."/>
        </authorList>
    </citation>
    <scope>NUCLEOTIDE SEQUENCE</scope>
    <source>
        <strain evidence="1">MF-1</strain>
    </source>
</reference>
<dbReference type="AlphaFoldDB" id="A0A9Q3CZZ7"/>
<dbReference type="EMBL" id="AVOT02011854">
    <property type="protein sequence ID" value="MBW0492997.1"/>
    <property type="molecule type" value="Genomic_DNA"/>
</dbReference>
<evidence type="ECO:0000313" key="2">
    <source>
        <dbReference type="Proteomes" id="UP000765509"/>
    </source>
</evidence>
<comment type="caution">
    <text evidence="1">The sequence shown here is derived from an EMBL/GenBank/DDBJ whole genome shotgun (WGS) entry which is preliminary data.</text>
</comment>
<keyword evidence="2" id="KW-1185">Reference proteome</keyword>
<organism evidence="1 2">
    <name type="scientific">Austropuccinia psidii MF-1</name>
    <dbReference type="NCBI Taxonomy" id="1389203"/>
    <lineage>
        <taxon>Eukaryota</taxon>
        <taxon>Fungi</taxon>
        <taxon>Dikarya</taxon>
        <taxon>Basidiomycota</taxon>
        <taxon>Pucciniomycotina</taxon>
        <taxon>Pucciniomycetes</taxon>
        <taxon>Pucciniales</taxon>
        <taxon>Sphaerophragmiaceae</taxon>
        <taxon>Austropuccinia</taxon>
    </lineage>
</organism>